<keyword evidence="5" id="KW-0539">Nucleus</keyword>
<dbReference type="GO" id="GO:0042393">
    <property type="term" value="F:histone binding"/>
    <property type="evidence" value="ECO:0007669"/>
    <property type="project" value="TreeGrafter"/>
</dbReference>
<dbReference type="InterPro" id="IPR013083">
    <property type="entry name" value="Znf_RING/FYVE/PHD"/>
</dbReference>
<evidence type="ECO:0000313" key="9">
    <source>
        <dbReference type="Proteomes" id="UP000187406"/>
    </source>
</evidence>
<dbReference type="InterPro" id="IPR019786">
    <property type="entry name" value="Zinc_finger_PHD-type_CS"/>
</dbReference>
<dbReference type="SUPFAM" id="SSF57903">
    <property type="entry name" value="FYVE/PHD zinc finger"/>
    <property type="match status" value="2"/>
</dbReference>
<dbReference type="GO" id="GO:0000977">
    <property type="term" value="F:RNA polymerase II transcription regulatory region sequence-specific DNA binding"/>
    <property type="evidence" value="ECO:0007669"/>
    <property type="project" value="TreeGrafter"/>
</dbReference>
<dbReference type="SMART" id="SM00249">
    <property type="entry name" value="PHD"/>
    <property type="match status" value="2"/>
</dbReference>
<reference evidence="9" key="1">
    <citation type="submission" date="2016-04" db="EMBL/GenBank/DDBJ databases">
        <title>Cephalotus genome sequencing.</title>
        <authorList>
            <person name="Fukushima K."/>
            <person name="Hasebe M."/>
            <person name="Fang X."/>
        </authorList>
    </citation>
    <scope>NUCLEOTIDE SEQUENCE [LARGE SCALE GENOMIC DNA]</scope>
    <source>
        <strain evidence="9">cv. St1</strain>
    </source>
</reference>
<evidence type="ECO:0000256" key="3">
    <source>
        <dbReference type="ARBA" id="ARBA00022771"/>
    </source>
</evidence>
<dbReference type="GO" id="GO:0008270">
    <property type="term" value="F:zinc ion binding"/>
    <property type="evidence" value="ECO:0007669"/>
    <property type="project" value="UniProtKB-KW"/>
</dbReference>
<dbReference type="GO" id="GO:0045944">
    <property type="term" value="P:positive regulation of transcription by RNA polymerase II"/>
    <property type="evidence" value="ECO:0007669"/>
    <property type="project" value="TreeGrafter"/>
</dbReference>
<dbReference type="InterPro" id="IPR011011">
    <property type="entry name" value="Znf_FYVE_PHD"/>
</dbReference>
<keyword evidence="9" id="KW-1185">Reference proteome</keyword>
<dbReference type="EMBL" id="BDDD01000091">
    <property type="protein sequence ID" value="GAV58912.1"/>
    <property type="molecule type" value="Genomic_DNA"/>
</dbReference>
<dbReference type="CDD" id="cd15539">
    <property type="entry name" value="PHD1_AIRE"/>
    <property type="match status" value="1"/>
</dbReference>
<evidence type="ECO:0000256" key="5">
    <source>
        <dbReference type="ARBA" id="ARBA00023242"/>
    </source>
</evidence>
<gene>
    <name evidence="8" type="ORF">CFOL_v3_02445</name>
</gene>
<dbReference type="GO" id="GO:0003682">
    <property type="term" value="F:chromatin binding"/>
    <property type="evidence" value="ECO:0007669"/>
    <property type="project" value="TreeGrafter"/>
</dbReference>
<dbReference type="Gene3D" id="3.30.40.10">
    <property type="entry name" value="Zinc/RING finger domain, C3HC4 (zinc finger)"/>
    <property type="match status" value="2"/>
</dbReference>
<dbReference type="Proteomes" id="UP000187406">
    <property type="component" value="Unassembled WGS sequence"/>
</dbReference>
<dbReference type="FunCoup" id="A0A1Q3ATL8">
    <property type="interactions" value="978"/>
</dbReference>
<accession>A0A1Q3ATL8</accession>
<dbReference type="GO" id="GO:0005634">
    <property type="term" value="C:nucleus"/>
    <property type="evidence" value="ECO:0007669"/>
    <property type="project" value="UniProtKB-SubCell"/>
</dbReference>
<comment type="subcellular location">
    <subcellularLocation>
        <location evidence="1">Nucleus</location>
    </subcellularLocation>
</comment>
<name>A0A1Q3ATL8_CEPFO</name>
<sequence>MKRDLAYGLDGESHLGDSLCVTRAIPPTESTTSCSFKRIKATEVNGCIVYTRVKKPRRSDNDVNLFDCVENKGTKSCGELKIDVIKAPIVEDFNNRVTETVTQDNLVAENVFKESPVVENVSNDVRIIRNLIEEQGFIKEKIASEEGSVFQNVIEESQLVDVVVQESPLVKTVIEGSILVETVNEECLVDQTVSESEVGGMSFCNSELSMCKEEPMSELELQTKEGVEVAVVYAEGNVEKTSLAEKARRRYARSVFKPKEELMDIVMMNAPRAVENEALLYLDGEATANGTALTTLNKNLELKMSKKIALNKKPTTVKELFETGLLEGVSVVYMGGSKAYGLRGTIKDSGILCSCAYCKGCRVIPPSQFEIHACKQYRRASQYICFENGKSLLDVMRACRSSPLHTLEATLQSALSSLPEEKYFTCRRCKGSFPITCVGRVGPLCNLCVDSKKSGGSSNCATGIRARRTKPVLISRAFRDASVCISPQNKSQWKLTAKDQLLHKLVFDKGGLPDGTEVGYYARGQQLLEGYKMGLGIFCRCCNCEVSPSQFEAHAGWASRRKPYAYIYTSNGVSLHELALSLSKGQKYSAKDNNDDLCIICADGGNLLRCDGCPRAFHKECASLSTIPRGDWYCNYCQNMFEREKFVEHIANALAAGRVSGVDPIEQISKRCIRIVRNIEAELSGCVLCRAYDFSKSGFNPRTILLCDQCEREYHVGCLKTFKMADLKELPKGKWFCCMDCSRIHSTLQKLLVRGAEKLPDHLLDAIKKKHEEKGLDSNDSIDVRWRLLSGNIASAETRLLLAQAVAIFHDCFDPIIDTISGRDLIPSMVYGRNSRGQEYGGMYCAILMVNSFVVSAGILRVFGRDVAELPLVATSKVNHGKGYFQMLFSCIEKLLAFLNVKSLVLPAAEEAESIWTDKFGFKKIKADQLSKYRRSCCQMVTFKGTSMLQKMVPACRVLNRSTECTDSCGEVEQGNQILG</sequence>
<evidence type="ECO:0000259" key="7">
    <source>
        <dbReference type="PROSITE" id="PS50016"/>
    </source>
</evidence>
<evidence type="ECO:0000256" key="4">
    <source>
        <dbReference type="ARBA" id="ARBA00022833"/>
    </source>
</evidence>
<evidence type="ECO:0000256" key="6">
    <source>
        <dbReference type="PROSITE-ProRule" id="PRU00146"/>
    </source>
</evidence>
<dbReference type="Pfam" id="PF23209">
    <property type="entry name" value="IDM1_C"/>
    <property type="match status" value="1"/>
</dbReference>
<dbReference type="InterPro" id="IPR016181">
    <property type="entry name" value="Acyl_CoA_acyltransferase"/>
</dbReference>
<evidence type="ECO:0000256" key="1">
    <source>
        <dbReference type="ARBA" id="ARBA00004123"/>
    </source>
</evidence>
<comment type="caution">
    <text evidence="8">The sequence shown here is derived from an EMBL/GenBank/DDBJ whole genome shotgun (WGS) entry which is preliminary data.</text>
</comment>
<dbReference type="SUPFAM" id="SSF55729">
    <property type="entry name" value="Acyl-CoA N-acyltransferases (Nat)"/>
    <property type="match status" value="1"/>
</dbReference>
<dbReference type="InterPro" id="IPR059153">
    <property type="entry name" value="NSD_PHD-1st"/>
</dbReference>
<organism evidence="8 9">
    <name type="scientific">Cephalotus follicularis</name>
    <name type="common">Albany pitcher plant</name>
    <dbReference type="NCBI Taxonomy" id="3775"/>
    <lineage>
        <taxon>Eukaryota</taxon>
        <taxon>Viridiplantae</taxon>
        <taxon>Streptophyta</taxon>
        <taxon>Embryophyta</taxon>
        <taxon>Tracheophyta</taxon>
        <taxon>Spermatophyta</taxon>
        <taxon>Magnoliopsida</taxon>
        <taxon>eudicotyledons</taxon>
        <taxon>Gunneridae</taxon>
        <taxon>Pentapetalae</taxon>
        <taxon>rosids</taxon>
        <taxon>fabids</taxon>
        <taxon>Oxalidales</taxon>
        <taxon>Cephalotaceae</taxon>
        <taxon>Cephalotus</taxon>
    </lineage>
</organism>
<dbReference type="PANTHER" id="PTHR47025:SF28">
    <property type="entry name" value="ACYL-COA N-ACYLTRANSFERASE WITH RING_FYVE_PHD-TYPE ZINC FINGER DOMAIN-CONTAINING PROTEIN"/>
    <property type="match status" value="1"/>
</dbReference>
<dbReference type="PROSITE" id="PS50016">
    <property type="entry name" value="ZF_PHD_2"/>
    <property type="match status" value="1"/>
</dbReference>
<proteinExistence type="predicted"/>
<dbReference type="InParanoid" id="A0A1Q3ATL8"/>
<dbReference type="AlphaFoldDB" id="A0A1Q3ATL8"/>
<keyword evidence="4" id="KW-0862">Zinc</keyword>
<dbReference type="Pfam" id="PF23011">
    <property type="entry name" value="PHD-1st_NSD"/>
    <property type="match status" value="1"/>
</dbReference>
<evidence type="ECO:0000256" key="2">
    <source>
        <dbReference type="ARBA" id="ARBA00022723"/>
    </source>
</evidence>
<dbReference type="FunFam" id="3.30.40.10:FF:000494">
    <property type="entry name" value="Acyl-CoA N-acyltransferase with RING/FYVE/PHD-type zinc finger domain"/>
    <property type="match status" value="1"/>
</dbReference>
<dbReference type="STRING" id="3775.A0A1Q3ATL8"/>
<dbReference type="Pfam" id="PF16135">
    <property type="entry name" value="TDBD"/>
    <property type="match status" value="2"/>
</dbReference>
<dbReference type="InterPro" id="IPR001965">
    <property type="entry name" value="Znf_PHD"/>
</dbReference>
<feature type="domain" description="PHD-type" evidence="7">
    <location>
        <begin position="595"/>
        <end position="640"/>
    </location>
</feature>
<dbReference type="InterPro" id="IPR056511">
    <property type="entry name" value="IDM1_C"/>
</dbReference>
<dbReference type="PROSITE" id="PS01359">
    <property type="entry name" value="ZF_PHD_1"/>
    <property type="match status" value="1"/>
</dbReference>
<dbReference type="InterPro" id="IPR032308">
    <property type="entry name" value="TDBD"/>
</dbReference>
<dbReference type="OrthoDB" id="1903104at2759"/>
<evidence type="ECO:0000313" key="8">
    <source>
        <dbReference type="EMBL" id="GAV58912.1"/>
    </source>
</evidence>
<dbReference type="PANTHER" id="PTHR47025">
    <property type="entry name" value="AUTOIMMUNE REGULATOR"/>
    <property type="match status" value="1"/>
</dbReference>
<dbReference type="InterPro" id="IPR019787">
    <property type="entry name" value="Znf_PHD-finger"/>
</dbReference>
<protein>
    <submittedName>
        <fullName evidence="8">PHD domain-containing protein</fullName>
    </submittedName>
</protein>
<keyword evidence="2" id="KW-0479">Metal-binding</keyword>
<keyword evidence="3 6" id="KW-0863">Zinc-finger</keyword>